<dbReference type="EMBL" id="JAUSUK010000001">
    <property type="protein sequence ID" value="MDQ0325083.1"/>
    <property type="molecule type" value="Genomic_DNA"/>
</dbReference>
<dbReference type="GO" id="GO:0004519">
    <property type="term" value="F:endonuclease activity"/>
    <property type="evidence" value="ECO:0007669"/>
    <property type="project" value="UniProtKB-KW"/>
</dbReference>
<dbReference type="SUPFAM" id="SSF50199">
    <property type="entry name" value="Staphylococcal nuclease"/>
    <property type="match status" value="1"/>
</dbReference>
<proteinExistence type="predicted"/>
<name>A0ABU0C3J7_9BRAD</name>
<keyword evidence="2" id="KW-0540">Nuclease</keyword>
<evidence type="ECO:0000256" key="1">
    <source>
        <dbReference type="SAM" id="MobiDB-lite"/>
    </source>
</evidence>
<sequence length="241" mass="25924">MRALTLVSLLLVVGLVFGLFALPSPAPDDPGKRLPAVPQEEPLQARPQKVPPATRDVTPRGMTLGPKVTGPLLRVEPPEPERAPEKEPEPQNTAPTERTERLFRPVVVGLGKIESGKHSVRLAGIEPLAPDASCGEPAWPCGMMGRSALRRLIRARAIDCTIPAGAEALPETTSCRLGDIDLSEWLVQQGWAKAASARYQEAEDASKRDKRGQWSTARPGFTPDAEETAPFSADLPSPTPL</sequence>
<keyword evidence="3" id="KW-1185">Reference proteome</keyword>
<dbReference type="Proteomes" id="UP001230253">
    <property type="component" value="Unassembled WGS sequence"/>
</dbReference>
<feature type="region of interest" description="Disordered" evidence="1">
    <location>
        <begin position="197"/>
        <end position="241"/>
    </location>
</feature>
<comment type="caution">
    <text evidence="2">The sequence shown here is derived from an EMBL/GenBank/DDBJ whole genome shotgun (WGS) entry which is preliminary data.</text>
</comment>
<keyword evidence="2" id="KW-0255">Endonuclease</keyword>
<evidence type="ECO:0000313" key="2">
    <source>
        <dbReference type="EMBL" id="MDQ0325083.1"/>
    </source>
</evidence>
<protein>
    <submittedName>
        <fullName evidence="2">Endonuclease YncB(Thermonuclease family)</fullName>
    </submittedName>
</protein>
<evidence type="ECO:0000313" key="3">
    <source>
        <dbReference type="Proteomes" id="UP001230253"/>
    </source>
</evidence>
<organism evidence="2 3">
    <name type="scientific">Rhodopseudomonas julia</name>
    <dbReference type="NCBI Taxonomy" id="200617"/>
    <lineage>
        <taxon>Bacteria</taxon>
        <taxon>Pseudomonadati</taxon>
        <taxon>Pseudomonadota</taxon>
        <taxon>Alphaproteobacteria</taxon>
        <taxon>Hyphomicrobiales</taxon>
        <taxon>Nitrobacteraceae</taxon>
        <taxon>Rhodopseudomonas</taxon>
    </lineage>
</organism>
<feature type="region of interest" description="Disordered" evidence="1">
    <location>
        <begin position="25"/>
        <end position="98"/>
    </location>
</feature>
<dbReference type="RefSeq" id="WP_307153311.1">
    <property type="nucleotide sequence ID" value="NZ_JAUSUK010000001.1"/>
</dbReference>
<dbReference type="Gene3D" id="2.40.50.90">
    <property type="match status" value="1"/>
</dbReference>
<accession>A0ABU0C3J7</accession>
<reference evidence="2 3" key="1">
    <citation type="submission" date="2023-07" db="EMBL/GenBank/DDBJ databases">
        <title>Genomic Encyclopedia of Type Strains, Phase IV (KMG-IV): sequencing the most valuable type-strain genomes for metagenomic binning, comparative biology and taxonomic classification.</title>
        <authorList>
            <person name="Goeker M."/>
        </authorList>
    </citation>
    <scope>NUCLEOTIDE SEQUENCE [LARGE SCALE GENOMIC DNA]</scope>
    <source>
        <strain evidence="2 3">DSM 11549</strain>
    </source>
</reference>
<dbReference type="InterPro" id="IPR035437">
    <property type="entry name" value="SNase_OB-fold_sf"/>
</dbReference>
<keyword evidence="2" id="KW-0378">Hydrolase</keyword>
<gene>
    <name evidence="2" type="ORF">J2R99_000932</name>
</gene>
<feature type="compositionally biased region" description="Basic and acidic residues" evidence="1">
    <location>
        <begin position="76"/>
        <end position="89"/>
    </location>
</feature>